<dbReference type="SUPFAM" id="SSF57884">
    <property type="entry name" value="Ada DNA repair protein, N-terminal domain (N-Ada 10)"/>
    <property type="match status" value="1"/>
</dbReference>
<dbReference type="InterPro" id="IPR035451">
    <property type="entry name" value="Ada-like_dom_sf"/>
</dbReference>
<gene>
    <name evidence="3" type="ORF">EUBHAL_00250</name>
</gene>
<dbReference type="PANTHER" id="PTHR30619:SF7">
    <property type="entry name" value="BETA-LACTAMASE DOMAIN PROTEIN"/>
    <property type="match status" value="1"/>
</dbReference>
<dbReference type="InterPro" id="IPR001279">
    <property type="entry name" value="Metallo-B-lactamas"/>
</dbReference>
<dbReference type="EMBL" id="ACEP01000015">
    <property type="protein sequence ID" value="EEG37871.1"/>
    <property type="molecule type" value="Genomic_DNA"/>
</dbReference>
<dbReference type="eggNOG" id="COG2333">
    <property type="taxonomic scope" value="Bacteria"/>
</dbReference>
<proteinExistence type="predicted"/>
<dbReference type="InterPro" id="IPR035681">
    <property type="entry name" value="ComA-like_MBL"/>
</dbReference>
<organism evidence="3 4">
    <name type="scientific">Anaerobutyricum hallii DSM 3353</name>
    <dbReference type="NCBI Taxonomy" id="411469"/>
    <lineage>
        <taxon>Bacteria</taxon>
        <taxon>Bacillati</taxon>
        <taxon>Bacillota</taxon>
        <taxon>Clostridia</taxon>
        <taxon>Lachnospirales</taxon>
        <taxon>Lachnospiraceae</taxon>
        <taxon>Anaerobutyricum</taxon>
    </lineage>
</organism>
<comment type="caution">
    <text evidence="3">The sequence shown here is derived from an EMBL/GenBank/DDBJ whole genome shotgun (WGS) entry which is preliminary data.</text>
</comment>
<dbReference type="InterPro" id="IPR052159">
    <property type="entry name" value="Competence_DNA_uptake"/>
</dbReference>
<feature type="compositionally biased region" description="Low complexity" evidence="1">
    <location>
        <begin position="334"/>
        <end position="347"/>
    </location>
</feature>
<feature type="domain" description="Metallo-beta-lactamase" evidence="2">
    <location>
        <begin position="85"/>
        <end position="278"/>
    </location>
</feature>
<dbReference type="InterPro" id="IPR036866">
    <property type="entry name" value="RibonucZ/Hydroxyglut_hydro"/>
</dbReference>
<dbReference type="Gene3D" id="3.60.15.10">
    <property type="entry name" value="Ribonuclease Z/Hydroxyacylglutathione hydrolase-like"/>
    <property type="match status" value="1"/>
</dbReference>
<reference evidence="3 4" key="1">
    <citation type="submission" date="2009-01" db="EMBL/GenBank/DDBJ databases">
        <authorList>
            <person name="Fulton L."/>
            <person name="Clifton S."/>
            <person name="Fulton B."/>
            <person name="Xu J."/>
            <person name="Minx P."/>
            <person name="Pepin K.H."/>
            <person name="Johnson M."/>
            <person name="Bhonagiri V."/>
            <person name="Nash W.E."/>
            <person name="Mardis E.R."/>
            <person name="Wilson R.K."/>
        </authorList>
    </citation>
    <scope>NUCLEOTIDE SEQUENCE [LARGE SCALE GENOMIC DNA]</scope>
    <source>
        <strain evidence="3 4">DSM 3353</strain>
    </source>
</reference>
<evidence type="ECO:0000256" key="1">
    <source>
        <dbReference type="SAM" id="MobiDB-lite"/>
    </source>
</evidence>
<feature type="region of interest" description="Disordered" evidence="1">
    <location>
        <begin position="323"/>
        <end position="397"/>
    </location>
</feature>
<name>C0ES80_9FIRM</name>
<sequence length="451" mass="48681">MIGRGQNAIDLCFKIRYDNIQTYVCKRRTKMRKIKILLLSLLLAFCMAGCSEGSSVAISGSGDETDGKISQNGSGMEVHFIDVGQGDSTLIKVGGHAMLIDAGDNSEGTAVQSYLDSQNVEKIDYAIGTHPDADHIGGLDVVVYKFDCKKVFMPDVTSDTKTYDDVVQALKSKNQKAQAPKLGKTYSLGDATFTIIAPVKDYGDDTNDWSIGILLQYGKNRFLFTGDAAKQAEDDMIDTGEDLSADVYKASHHGSKTGSSDDFLDKVSPAYAVISCGEGNKYGHPSAQTLNNFRSRGIKTFRTDNQGTIVAYSDGSDITWNASPDTTWTPGEPKGSSSSWSTASKKGSVKDSAGKTTSKTSSKKTTAKSTTAKSTTDKASSKTSSKKTTESTAKNTSKNKVSYVINEDTGKFHLSTCRFVKQMNEENKVISSKSRDILIKEGYEACKVCKP</sequence>
<dbReference type="Pfam" id="PF00753">
    <property type="entry name" value="Lactamase_B"/>
    <property type="match status" value="1"/>
</dbReference>
<protein>
    <submittedName>
        <fullName evidence="3">Metallo-beta-lactamase domain protein</fullName>
    </submittedName>
</protein>
<dbReference type="Gene3D" id="3.40.10.10">
    <property type="entry name" value="DNA Methylphosphotriester Repair Domain"/>
    <property type="match status" value="1"/>
</dbReference>
<dbReference type="PANTHER" id="PTHR30619">
    <property type="entry name" value="DNA INTERNALIZATION/COMPETENCE PROTEIN COMEC/REC2"/>
    <property type="match status" value="1"/>
</dbReference>
<evidence type="ECO:0000313" key="3">
    <source>
        <dbReference type="EMBL" id="EEG37871.1"/>
    </source>
</evidence>
<reference evidence="3 4" key="2">
    <citation type="submission" date="2009-02" db="EMBL/GenBank/DDBJ databases">
        <title>Draft genome sequence of Eubacterium hallii (DSM 3353).</title>
        <authorList>
            <person name="Sudarsanam P."/>
            <person name="Ley R."/>
            <person name="Guruge J."/>
            <person name="Turnbaugh P.J."/>
            <person name="Mahowald M."/>
            <person name="Liep D."/>
            <person name="Gordon J."/>
        </authorList>
    </citation>
    <scope>NUCLEOTIDE SEQUENCE [LARGE SCALE GENOMIC DNA]</scope>
    <source>
        <strain evidence="3 4">DSM 3353</strain>
    </source>
</reference>
<dbReference type="AlphaFoldDB" id="C0ES80"/>
<dbReference type="CDD" id="cd07731">
    <property type="entry name" value="ComA-like_MBL-fold"/>
    <property type="match status" value="1"/>
</dbReference>
<dbReference type="SMART" id="SM00849">
    <property type="entry name" value="Lactamase_B"/>
    <property type="match status" value="1"/>
</dbReference>
<dbReference type="Proteomes" id="UP000003174">
    <property type="component" value="Unassembled WGS sequence"/>
</dbReference>
<accession>C0ES80</accession>
<evidence type="ECO:0000259" key="2">
    <source>
        <dbReference type="SMART" id="SM00849"/>
    </source>
</evidence>
<evidence type="ECO:0000313" key="4">
    <source>
        <dbReference type="Proteomes" id="UP000003174"/>
    </source>
</evidence>
<dbReference type="SUPFAM" id="SSF56281">
    <property type="entry name" value="Metallo-hydrolase/oxidoreductase"/>
    <property type="match status" value="1"/>
</dbReference>